<evidence type="ECO:0000256" key="1">
    <source>
        <dbReference type="SAM" id="SignalP"/>
    </source>
</evidence>
<evidence type="ECO:0000313" key="2">
    <source>
        <dbReference type="Ensembl" id="ENSNMLP00000038632.1"/>
    </source>
</evidence>
<dbReference type="AlphaFoldDB" id="A0A8C6WXE6"/>
<sequence length="142" mass="16786">TRGIYWKLQLHYIFVWVWPLISGNPSHDARRSVLCNGKHISNPKTQAFNHRERHMFLPFTKRQTFSYIILRRDTAGSFGSVRFLVYDTQVSTTFHSKVMSKCLRCCRWRGMEILYVHVVLGLASRPALLKTQRVTREKDRKC</sequence>
<name>A0A8C6WXE6_9GOBI</name>
<feature type="chain" id="PRO_5034337606" evidence="1">
    <location>
        <begin position="24"/>
        <end position="142"/>
    </location>
</feature>
<keyword evidence="1" id="KW-0732">Signal</keyword>
<proteinExistence type="predicted"/>
<protein>
    <submittedName>
        <fullName evidence="2">Uncharacterized protein</fullName>
    </submittedName>
</protein>
<dbReference type="Ensembl" id="ENSNMLT00000043000.1">
    <property type="protein sequence ID" value="ENSNMLP00000038632.1"/>
    <property type="gene ID" value="ENSNMLG00000023825.1"/>
</dbReference>
<feature type="signal peptide" evidence="1">
    <location>
        <begin position="1"/>
        <end position="23"/>
    </location>
</feature>
<organism evidence="2 3">
    <name type="scientific">Neogobius melanostomus</name>
    <name type="common">round goby</name>
    <dbReference type="NCBI Taxonomy" id="47308"/>
    <lineage>
        <taxon>Eukaryota</taxon>
        <taxon>Metazoa</taxon>
        <taxon>Chordata</taxon>
        <taxon>Craniata</taxon>
        <taxon>Vertebrata</taxon>
        <taxon>Euteleostomi</taxon>
        <taxon>Actinopterygii</taxon>
        <taxon>Neopterygii</taxon>
        <taxon>Teleostei</taxon>
        <taxon>Neoteleostei</taxon>
        <taxon>Acanthomorphata</taxon>
        <taxon>Gobiaria</taxon>
        <taxon>Gobiiformes</taxon>
        <taxon>Gobioidei</taxon>
        <taxon>Gobiidae</taxon>
        <taxon>Benthophilinae</taxon>
        <taxon>Neogobiini</taxon>
        <taxon>Neogobius</taxon>
    </lineage>
</organism>
<dbReference type="Proteomes" id="UP000694523">
    <property type="component" value="Unplaced"/>
</dbReference>
<evidence type="ECO:0000313" key="3">
    <source>
        <dbReference type="Proteomes" id="UP000694523"/>
    </source>
</evidence>
<reference evidence="2" key="2">
    <citation type="submission" date="2025-09" db="UniProtKB">
        <authorList>
            <consortium name="Ensembl"/>
        </authorList>
    </citation>
    <scope>IDENTIFICATION</scope>
</reference>
<accession>A0A8C6WXE6</accession>
<keyword evidence="3" id="KW-1185">Reference proteome</keyword>
<reference evidence="2" key="1">
    <citation type="submission" date="2025-08" db="UniProtKB">
        <authorList>
            <consortium name="Ensembl"/>
        </authorList>
    </citation>
    <scope>IDENTIFICATION</scope>
</reference>